<dbReference type="EMBL" id="AAMS01000001">
    <property type="protein sequence ID" value="EAQ08056.1"/>
    <property type="molecule type" value="Genomic_DNA"/>
</dbReference>
<feature type="domain" description="Response regulatory" evidence="2">
    <location>
        <begin position="2"/>
        <end position="117"/>
    </location>
</feature>
<dbReference type="PROSITE" id="PS50110">
    <property type="entry name" value="RESPONSE_REGULATORY"/>
    <property type="match status" value="1"/>
</dbReference>
<dbReference type="InterPro" id="IPR001789">
    <property type="entry name" value="Sig_transdc_resp-reg_receiver"/>
</dbReference>
<keyword evidence="4" id="KW-1185">Reference proteome</keyword>
<dbReference type="SUPFAM" id="SSF52172">
    <property type="entry name" value="CheY-like"/>
    <property type="match status" value="1"/>
</dbReference>
<dbReference type="RefSeq" id="WP_007205958.1">
    <property type="nucleotide sequence ID" value="NZ_CH672414.1"/>
</dbReference>
<evidence type="ECO:0000313" key="3">
    <source>
        <dbReference type="EMBL" id="EAQ08056.1"/>
    </source>
</evidence>
<keyword evidence="1" id="KW-0597">Phosphoprotein</keyword>
<dbReference type="GO" id="GO:0000160">
    <property type="term" value="P:phosphorelay signal transduction system"/>
    <property type="evidence" value="ECO:0007669"/>
    <property type="project" value="InterPro"/>
</dbReference>
<dbReference type="STRING" id="314232.SKA53_10039"/>
<reference evidence="3 4" key="1">
    <citation type="submission" date="2006-01" db="EMBL/GenBank/DDBJ databases">
        <authorList>
            <person name="Hagstrom A."/>
            <person name="Ferriera S."/>
            <person name="Johnson J."/>
            <person name="Kravitz S."/>
            <person name="Halpern A."/>
            <person name="Remington K."/>
            <person name="Beeson K."/>
            <person name="Tran B."/>
            <person name="Rogers Y.-H."/>
            <person name="Friedman R."/>
            <person name="Venter J.C."/>
        </authorList>
    </citation>
    <scope>NUCLEOTIDE SEQUENCE [LARGE SCALE GENOMIC DNA]</scope>
    <source>
        <strain evidence="3 4">SKA53</strain>
    </source>
</reference>
<dbReference type="OrthoDB" id="7874292at2"/>
<dbReference type="SMART" id="SM00448">
    <property type="entry name" value="REC"/>
    <property type="match status" value="1"/>
</dbReference>
<sequence>MHVLIIHGNGGLAATWQRHLEMLDAQVTQARTSVAALAALETIIFDVIVLDVMLDGCSALAVADMAQFRQPWANVVFVTDTTVFSDGSIFGYSGNARAFIQTATPPNDLAAIVHYYGSLRPDRAAAKDR</sequence>
<dbReference type="HOGENOM" id="CLU_166684_0_0_5"/>
<feature type="modified residue" description="4-aspartylphosphate" evidence="1">
    <location>
        <position position="51"/>
    </location>
</feature>
<accession>A3V186</accession>
<dbReference type="Proteomes" id="UP000004507">
    <property type="component" value="Unassembled WGS sequence"/>
</dbReference>
<gene>
    <name evidence="3" type="ORF">SKA53_10039</name>
</gene>
<dbReference type="AlphaFoldDB" id="A3V186"/>
<proteinExistence type="predicted"/>
<evidence type="ECO:0000259" key="2">
    <source>
        <dbReference type="PROSITE" id="PS50110"/>
    </source>
</evidence>
<evidence type="ECO:0000313" key="4">
    <source>
        <dbReference type="Proteomes" id="UP000004507"/>
    </source>
</evidence>
<dbReference type="Gene3D" id="3.40.50.2300">
    <property type="match status" value="1"/>
</dbReference>
<evidence type="ECO:0000256" key="1">
    <source>
        <dbReference type="PROSITE-ProRule" id="PRU00169"/>
    </source>
</evidence>
<dbReference type="eggNOG" id="COG0784">
    <property type="taxonomic scope" value="Bacteria"/>
</dbReference>
<organism evidence="3 4">
    <name type="scientific">Yoonia vestfoldensis SKA53</name>
    <dbReference type="NCBI Taxonomy" id="314232"/>
    <lineage>
        <taxon>Bacteria</taxon>
        <taxon>Pseudomonadati</taxon>
        <taxon>Pseudomonadota</taxon>
        <taxon>Alphaproteobacteria</taxon>
        <taxon>Rhodobacterales</taxon>
        <taxon>Paracoccaceae</taxon>
        <taxon>Yoonia</taxon>
    </lineage>
</organism>
<comment type="caution">
    <text evidence="3">The sequence shown here is derived from an EMBL/GenBank/DDBJ whole genome shotgun (WGS) entry which is preliminary data.</text>
</comment>
<protein>
    <submittedName>
        <fullName evidence="3">Response regulator</fullName>
    </submittedName>
</protein>
<dbReference type="InterPro" id="IPR011006">
    <property type="entry name" value="CheY-like_superfamily"/>
</dbReference>
<name>A3V186_9RHOB</name>